<evidence type="ECO:0000256" key="4">
    <source>
        <dbReference type="SAM" id="MobiDB-lite"/>
    </source>
</evidence>
<dbReference type="GO" id="GO:0005740">
    <property type="term" value="C:mitochondrial envelope"/>
    <property type="evidence" value="ECO:0007669"/>
    <property type="project" value="InterPro"/>
</dbReference>
<evidence type="ECO:0000259" key="5">
    <source>
        <dbReference type="PROSITE" id="PS00028"/>
    </source>
</evidence>
<dbReference type="InterPro" id="IPR013087">
    <property type="entry name" value="Znf_C2H2_type"/>
</dbReference>
<keyword evidence="7" id="KW-1185">Reference proteome</keyword>
<dbReference type="PROSITE" id="PS51359">
    <property type="entry name" value="COX5B_2"/>
    <property type="match status" value="1"/>
</dbReference>
<keyword evidence="1 3" id="KW-0479">Metal-binding</keyword>
<feature type="domain" description="C2H2-type" evidence="5">
    <location>
        <begin position="104"/>
        <end position="124"/>
    </location>
</feature>
<dbReference type="PROSITE" id="PS00028">
    <property type="entry name" value="ZINC_FINGER_C2H2_1"/>
    <property type="match status" value="1"/>
</dbReference>
<dbReference type="GO" id="GO:0045277">
    <property type="term" value="C:respiratory chain complex IV"/>
    <property type="evidence" value="ECO:0007669"/>
    <property type="project" value="InterPro"/>
</dbReference>
<feature type="binding site" evidence="3">
    <location>
        <position position="88"/>
    </location>
    <ligand>
        <name>Zn(2+)</name>
        <dbReference type="ChEBI" id="CHEBI:29105"/>
    </ligand>
</feature>
<dbReference type="Pfam" id="PF01215">
    <property type="entry name" value="COX5B"/>
    <property type="match status" value="1"/>
</dbReference>
<keyword evidence="2 3" id="KW-0862">Zinc</keyword>
<accession>A0A316ZIK4</accession>
<dbReference type="GeneID" id="37271409"/>
<dbReference type="SUPFAM" id="SSF57802">
    <property type="entry name" value="Rubredoxin-like"/>
    <property type="match status" value="1"/>
</dbReference>
<evidence type="ECO:0000256" key="3">
    <source>
        <dbReference type="PIRSR" id="PIRSR602124-2"/>
    </source>
</evidence>
<gene>
    <name evidence="6" type="ORF">FA09DRAFT_336253</name>
</gene>
<feature type="binding site" evidence="3">
    <location>
        <position position="80"/>
    </location>
    <ligand>
        <name>Zn(2+)</name>
        <dbReference type="ChEBI" id="CHEBI:29105"/>
    </ligand>
</feature>
<dbReference type="GO" id="GO:0046872">
    <property type="term" value="F:metal ion binding"/>
    <property type="evidence" value="ECO:0007669"/>
    <property type="project" value="UniProtKB-KW"/>
</dbReference>
<dbReference type="Proteomes" id="UP000245946">
    <property type="component" value="Unassembled WGS sequence"/>
</dbReference>
<feature type="region of interest" description="Disordered" evidence="4">
    <location>
        <begin position="1"/>
        <end position="26"/>
    </location>
</feature>
<dbReference type="PANTHER" id="PTHR10122:SF0">
    <property type="entry name" value="CYTOCHROME C OXIDASE SUBUNIT 5B, ISOFORM A-RELATED"/>
    <property type="match status" value="1"/>
</dbReference>
<feature type="binding site" evidence="3">
    <location>
        <position position="107"/>
    </location>
    <ligand>
        <name>Zn(2+)</name>
        <dbReference type="ChEBI" id="CHEBI:29105"/>
    </ligand>
</feature>
<dbReference type="RefSeq" id="XP_025601133.1">
    <property type="nucleotide sequence ID" value="XM_025743865.1"/>
</dbReference>
<dbReference type="EMBL" id="KZ819284">
    <property type="protein sequence ID" value="PWO00855.1"/>
    <property type="molecule type" value="Genomic_DNA"/>
</dbReference>
<dbReference type="Gene3D" id="2.60.11.10">
    <property type="entry name" value="Cytochrome c oxidase, subunit Vb"/>
    <property type="match status" value="1"/>
</dbReference>
<dbReference type="STRING" id="58919.A0A316ZIK4"/>
<evidence type="ECO:0000256" key="2">
    <source>
        <dbReference type="ARBA" id="ARBA00022833"/>
    </source>
</evidence>
<evidence type="ECO:0000256" key="1">
    <source>
        <dbReference type="ARBA" id="ARBA00022723"/>
    </source>
</evidence>
<name>A0A316ZIK4_9BASI</name>
<dbReference type="AlphaFoldDB" id="A0A316ZIK4"/>
<dbReference type="OrthoDB" id="10249250at2759"/>
<feature type="binding site" evidence="3">
    <location>
        <position position="104"/>
    </location>
    <ligand>
        <name>Zn(2+)</name>
        <dbReference type="ChEBI" id="CHEBI:29105"/>
    </ligand>
</feature>
<dbReference type="PANTHER" id="PTHR10122">
    <property type="entry name" value="CYTOCHROME C OXIDASE SUBUNIT 5B, MITOCHONDRIAL"/>
    <property type="match status" value="1"/>
</dbReference>
<evidence type="ECO:0000313" key="6">
    <source>
        <dbReference type="EMBL" id="PWO00855.1"/>
    </source>
</evidence>
<organism evidence="6 7">
    <name type="scientific">Tilletiopsis washingtonensis</name>
    <dbReference type="NCBI Taxonomy" id="58919"/>
    <lineage>
        <taxon>Eukaryota</taxon>
        <taxon>Fungi</taxon>
        <taxon>Dikarya</taxon>
        <taxon>Basidiomycota</taxon>
        <taxon>Ustilaginomycotina</taxon>
        <taxon>Exobasidiomycetes</taxon>
        <taxon>Entylomatales</taxon>
        <taxon>Entylomatales incertae sedis</taxon>
        <taxon>Tilletiopsis</taxon>
    </lineage>
</organism>
<reference evidence="6 7" key="1">
    <citation type="journal article" date="2018" name="Mol. Biol. Evol.">
        <title>Broad Genomic Sampling Reveals a Smut Pathogenic Ancestry of the Fungal Clade Ustilaginomycotina.</title>
        <authorList>
            <person name="Kijpornyongpan T."/>
            <person name="Mondo S.J."/>
            <person name="Barry K."/>
            <person name="Sandor L."/>
            <person name="Lee J."/>
            <person name="Lipzen A."/>
            <person name="Pangilinan J."/>
            <person name="LaButti K."/>
            <person name="Hainaut M."/>
            <person name="Henrissat B."/>
            <person name="Grigoriev I.V."/>
            <person name="Spatafora J.W."/>
            <person name="Aime M.C."/>
        </authorList>
    </citation>
    <scope>NUCLEOTIDE SEQUENCE [LARGE SCALE GENOMIC DNA]</scope>
    <source>
        <strain evidence="6 7">MCA 4186</strain>
    </source>
</reference>
<dbReference type="CDD" id="cd00924">
    <property type="entry name" value="Cyt_c_Oxidase_Vb"/>
    <property type="match status" value="1"/>
</dbReference>
<dbReference type="InterPro" id="IPR036972">
    <property type="entry name" value="Cyt_c_oxidase_su5b_sf"/>
</dbReference>
<dbReference type="InterPro" id="IPR002124">
    <property type="entry name" value="Cyt_c_oxidase_su5b"/>
</dbReference>
<sequence>MRTSAALRASGPPIIQGKGAATGSVPTDEEQATGLERFELEHKLAGQDAFDMTPLQADRMGTTKEPIKVLSYFPTRIIGCSGSPAGSHDTVWLHLNRDLQHHRCSECGSVYEMDFQGDEHAEHH</sequence>
<evidence type="ECO:0000313" key="7">
    <source>
        <dbReference type="Proteomes" id="UP000245946"/>
    </source>
</evidence>
<dbReference type="GO" id="GO:0006123">
    <property type="term" value="P:mitochondrial electron transport, cytochrome c to oxygen"/>
    <property type="evidence" value="ECO:0007669"/>
    <property type="project" value="InterPro"/>
</dbReference>
<protein>
    <submittedName>
        <fullName evidence="6">Putative COX4-cytochrome-c oxidase chain IV</fullName>
    </submittedName>
</protein>
<proteinExistence type="predicted"/>